<evidence type="ECO:0000313" key="1">
    <source>
        <dbReference type="EMBL" id="KAF4090175.1"/>
    </source>
</evidence>
<proteinExistence type="predicted"/>
<dbReference type="Proteomes" id="UP000593565">
    <property type="component" value="Unassembled WGS sequence"/>
</dbReference>
<evidence type="ECO:0000313" key="2">
    <source>
        <dbReference type="Proteomes" id="UP000593565"/>
    </source>
</evidence>
<dbReference type="AlphaFoldDB" id="A0A7J6B5A3"/>
<gene>
    <name evidence="1" type="ORF">AMELA_G00048890</name>
</gene>
<accession>A0A7J6B5A3</accession>
<comment type="caution">
    <text evidence="1">The sequence shown here is derived from an EMBL/GenBank/DDBJ whole genome shotgun (WGS) entry which is preliminary data.</text>
</comment>
<name>A0A7J6B5A3_AMEME</name>
<keyword evidence="2" id="KW-1185">Reference proteome</keyword>
<dbReference type="EMBL" id="JAAGNN010000004">
    <property type="protein sequence ID" value="KAF4090175.1"/>
    <property type="molecule type" value="Genomic_DNA"/>
</dbReference>
<organism evidence="1 2">
    <name type="scientific">Ameiurus melas</name>
    <name type="common">Black bullhead</name>
    <name type="synonym">Silurus melas</name>
    <dbReference type="NCBI Taxonomy" id="219545"/>
    <lineage>
        <taxon>Eukaryota</taxon>
        <taxon>Metazoa</taxon>
        <taxon>Chordata</taxon>
        <taxon>Craniata</taxon>
        <taxon>Vertebrata</taxon>
        <taxon>Euteleostomi</taxon>
        <taxon>Actinopterygii</taxon>
        <taxon>Neopterygii</taxon>
        <taxon>Teleostei</taxon>
        <taxon>Ostariophysi</taxon>
        <taxon>Siluriformes</taxon>
        <taxon>Ictaluridae</taxon>
        <taxon>Ameiurus</taxon>
    </lineage>
</organism>
<protein>
    <submittedName>
        <fullName evidence="1">Uncharacterized protein</fullName>
    </submittedName>
</protein>
<reference evidence="1 2" key="1">
    <citation type="submission" date="2020-02" db="EMBL/GenBank/DDBJ databases">
        <title>A chromosome-scale genome assembly of the black bullhead catfish (Ameiurus melas).</title>
        <authorList>
            <person name="Wen M."/>
            <person name="Zham M."/>
            <person name="Cabau C."/>
            <person name="Klopp C."/>
            <person name="Donnadieu C."/>
            <person name="Roques C."/>
            <person name="Bouchez O."/>
            <person name="Lampietro C."/>
            <person name="Jouanno E."/>
            <person name="Herpin A."/>
            <person name="Louis A."/>
            <person name="Berthelot C."/>
            <person name="Parey E."/>
            <person name="Roest-Crollius H."/>
            <person name="Braasch I."/>
            <person name="Postlethwait J."/>
            <person name="Robinson-Rechavi M."/>
            <person name="Echchiki A."/>
            <person name="Begum T."/>
            <person name="Montfort J."/>
            <person name="Schartl M."/>
            <person name="Bobe J."/>
            <person name="Guiguen Y."/>
        </authorList>
    </citation>
    <scope>NUCLEOTIDE SEQUENCE [LARGE SCALE GENOMIC DNA]</scope>
    <source>
        <strain evidence="1">M_S1</strain>
        <tissue evidence="1">Blood</tissue>
    </source>
</reference>
<sequence length="94" mass="10372">MITSSRGAIHTSLISEQNLARVWLEEKEGRGQLGPSVDGMRRSEKRLSVTSAAFLKVNNYIRGVRGQEARRRLEGGEASSRFALAESLLRSGKV</sequence>